<proteinExistence type="predicted"/>
<dbReference type="InterPro" id="IPR016040">
    <property type="entry name" value="NAD(P)-bd_dom"/>
</dbReference>
<dbReference type="Pfam" id="PF16363">
    <property type="entry name" value="GDP_Man_Dehyd"/>
    <property type="match status" value="1"/>
</dbReference>
<dbReference type="PROSITE" id="PS00061">
    <property type="entry name" value="ADH_SHORT"/>
    <property type="match status" value="1"/>
</dbReference>
<dbReference type="SUPFAM" id="SSF51735">
    <property type="entry name" value="NAD(P)-binding Rossmann-fold domains"/>
    <property type="match status" value="1"/>
</dbReference>
<name>A0A6B1DRB7_9CHLR</name>
<evidence type="ECO:0000313" key="2">
    <source>
        <dbReference type="EMBL" id="MYD90210.1"/>
    </source>
</evidence>
<dbReference type="EMBL" id="VXPY01000052">
    <property type="protein sequence ID" value="MYD90210.1"/>
    <property type="molecule type" value="Genomic_DNA"/>
</dbReference>
<feature type="domain" description="NAD(P)-binding" evidence="1">
    <location>
        <begin position="11"/>
        <end position="309"/>
    </location>
</feature>
<dbReference type="InterPro" id="IPR036291">
    <property type="entry name" value="NAD(P)-bd_dom_sf"/>
</dbReference>
<accession>A0A6B1DRB7</accession>
<sequence length="330" mass="36015">MSPTPAHTTTLVTGLSGFIGRELARALPGGAQHALWGMAWRSPVPEGLEARTLRGDLTDPEWVDRAVARIRPDRVFHLAGQSRESLSWHDPWRTYQVNLRSQLNLLQALARHAPGCRVLLASTSAVYGFMQGEAIAEDHPVRPVSPYGVSKAAAEMMARQMSLAADLNLLVVRSFNVIGPGQSSDFALSSFARQIAAIEAGRRPSVVETGTLAARRDFLDVRDMASALCRVMDQGTSGEVYNIGSGVVVQLQDALERLVAYGRTAIEVRTVAQRLRPNDPPVMRANIAKLRSLGGWRPAVLLDATLQDMLNCWRAALASDPDPVEHEEQQ</sequence>
<protein>
    <submittedName>
        <fullName evidence="2">NAD-dependent epimerase/dehydratase family protein</fullName>
    </submittedName>
</protein>
<gene>
    <name evidence="2" type="ORF">F4Y08_07710</name>
</gene>
<comment type="caution">
    <text evidence="2">The sequence shown here is derived from an EMBL/GenBank/DDBJ whole genome shotgun (WGS) entry which is preliminary data.</text>
</comment>
<evidence type="ECO:0000259" key="1">
    <source>
        <dbReference type="Pfam" id="PF16363"/>
    </source>
</evidence>
<dbReference type="InterPro" id="IPR020904">
    <property type="entry name" value="Sc_DH/Rdtase_CS"/>
</dbReference>
<dbReference type="Gene3D" id="3.90.25.10">
    <property type="entry name" value="UDP-galactose 4-epimerase, domain 1"/>
    <property type="match status" value="1"/>
</dbReference>
<dbReference type="Gene3D" id="3.40.50.720">
    <property type="entry name" value="NAD(P)-binding Rossmann-like Domain"/>
    <property type="match status" value="1"/>
</dbReference>
<dbReference type="AlphaFoldDB" id="A0A6B1DRB7"/>
<dbReference type="PANTHER" id="PTHR43000">
    <property type="entry name" value="DTDP-D-GLUCOSE 4,6-DEHYDRATASE-RELATED"/>
    <property type="match status" value="1"/>
</dbReference>
<reference evidence="2" key="1">
    <citation type="submission" date="2019-09" db="EMBL/GenBank/DDBJ databases">
        <title>Characterisation of the sponge microbiome using genome-centric metagenomics.</title>
        <authorList>
            <person name="Engelberts J.P."/>
            <person name="Robbins S.J."/>
            <person name="De Goeij J.M."/>
            <person name="Aranda M."/>
            <person name="Bell S.C."/>
            <person name="Webster N.S."/>
        </authorList>
    </citation>
    <scope>NUCLEOTIDE SEQUENCE</scope>
    <source>
        <strain evidence="2">SB0662_bin_9</strain>
    </source>
</reference>
<organism evidence="2">
    <name type="scientific">Caldilineaceae bacterium SB0662_bin_9</name>
    <dbReference type="NCBI Taxonomy" id="2605258"/>
    <lineage>
        <taxon>Bacteria</taxon>
        <taxon>Bacillati</taxon>
        <taxon>Chloroflexota</taxon>
        <taxon>Caldilineae</taxon>
        <taxon>Caldilineales</taxon>
        <taxon>Caldilineaceae</taxon>
    </lineage>
</organism>